<feature type="domain" description="Histidine kinase" evidence="6">
    <location>
        <begin position="381"/>
        <end position="594"/>
    </location>
</feature>
<feature type="domain" description="Response regulatory" evidence="7">
    <location>
        <begin position="614"/>
        <end position="728"/>
    </location>
</feature>
<dbReference type="SUPFAM" id="SSF47384">
    <property type="entry name" value="Homodimeric domain of signal transducing histidine kinase"/>
    <property type="match status" value="1"/>
</dbReference>
<keyword evidence="5" id="KW-0812">Transmembrane</keyword>
<evidence type="ECO:0000256" key="2">
    <source>
        <dbReference type="ARBA" id="ARBA00012438"/>
    </source>
</evidence>
<evidence type="ECO:0000256" key="4">
    <source>
        <dbReference type="PROSITE-ProRule" id="PRU00169"/>
    </source>
</evidence>
<gene>
    <name evidence="8" type="ORF">CR105_17200</name>
</gene>
<dbReference type="SMART" id="SM00388">
    <property type="entry name" value="HisKA"/>
    <property type="match status" value="1"/>
</dbReference>
<accession>A0A2G8TCJ1</accession>
<evidence type="ECO:0000313" key="9">
    <source>
        <dbReference type="Proteomes" id="UP000230390"/>
    </source>
</evidence>
<comment type="caution">
    <text evidence="8">The sequence shown here is derived from an EMBL/GenBank/DDBJ whole genome shotgun (WGS) entry which is preliminary data.</text>
</comment>
<dbReference type="PRINTS" id="PR00344">
    <property type="entry name" value="BCTRLSENSOR"/>
</dbReference>
<dbReference type="Gene3D" id="3.40.50.2300">
    <property type="match status" value="1"/>
</dbReference>
<keyword evidence="9" id="KW-1185">Reference proteome</keyword>
<dbReference type="InterPro" id="IPR003594">
    <property type="entry name" value="HATPase_dom"/>
</dbReference>
<dbReference type="SMART" id="SM00387">
    <property type="entry name" value="HATPase_c"/>
    <property type="match status" value="1"/>
</dbReference>
<dbReference type="PROSITE" id="PS50110">
    <property type="entry name" value="RESPONSE_REGULATORY"/>
    <property type="match status" value="1"/>
</dbReference>
<keyword evidence="3 4" id="KW-0597">Phosphoprotein</keyword>
<dbReference type="PANTHER" id="PTHR43547">
    <property type="entry name" value="TWO-COMPONENT HISTIDINE KINASE"/>
    <property type="match status" value="1"/>
</dbReference>
<keyword evidence="8" id="KW-0808">Transferase</keyword>
<proteinExistence type="predicted"/>
<dbReference type="Gene3D" id="3.30.450.20">
    <property type="entry name" value="PAS domain"/>
    <property type="match status" value="1"/>
</dbReference>
<dbReference type="AlphaFoldDB" id="A0A2G8TCJ1"/>
<keyword evidence="5" id="KW-0472">Membrane</keyword>
<dbReference type="InterPro" id="IPR011006">
    <property type="entry name" value="CheY-like_superfamily"/>
</dbReference>
<dbReference type="InterPro" id="IPR005467">
    <property type="entry name" value="His_kinase_dom"/>
</dbReference>
<feature type="transmembrane region" description="Helical" evidence="5">
    <location>
        <begin position="278"/>
        <end position="300"/>
    </location>
</feature>
<evidence type="ECO:0000256" key="1">
    <source>
        <dbReference type="ARBA" id="ARBA00000085"/>
    </source>
</evidence>
<dbReference type="InterPro" id="IPR003661">
    <property type="entry name" value="HisK_dim/P_dom"/>
</dbReference>
<dbReference type="InterPro" id="IPR001789">
    <property type="entry name" value="Sig_transdc_resp-reg_receiver"/>
</dbReference>
<evidence type="ECO:0000259" key="7">
    <source>
        <dbReference type="PROSITE" id="PS50110"/>
    </source>
</evidence>
<dbReference type="Pfam" id="PF02518">
    <property type="entry name" value="HATPase_c"/>
    <property type="match status" value="1"/>
</dbReference>
<dbReference type="RefSeq" id="WP_099790384.1">
    <property type="nucleotide sequence ID" value="NZ_JBHLYV010000019.1"/>
</dbReference>
<evidence type="ECO:0000259" key="6">
    <source>
        <dbReference type="PROSITE" id="PS50109"/>
    </source>
</evidence>
<name>A0A2G8TCJ1_9BURK</name>
<dbReference type="InterPro" id="IPR036890">
    <property type="entry name" value="HATPase_C_sf"/>
</dbReference>
<dbReference type="Proteomes" id="UP000230390">
    <property type="component" value="Unassembled WGS sequence"/>
</dbReference>
<dbReference type="Gene3D" id="1.10.287.130">
    <property type="match status" value="1"/>
</dbReference>
<dbReference type="OrthoDB" id="8552871at2"/>
<dbReference type="Gene3D" id="3.30.565.10">
    <property type="entry name" value="Histidine kinase-like ATPase, C-terminal domain"/>
    <property type="match status" value="1"/>
</dbReference>
<keyword evidence="8" id="KW-0418">Kinase</keyword>
<dbReference type="EMBL" id="PDOC01000011">
    <property type="protein sequence ID" value="PIL43767.1"/>
    <property type="molecule type" value="Genomic_DNA"/>
</dbReference>
<evidence type="ECO:0000256" key="3">
    <source>
        <dbReference type="ARBA" id="ARBA00022553"/>
    </source>
</evidence>
<dbReference type="Pfam" id="PF00072">
    <property type="entry name" value="Response_reg"/>
    <property type="match status" value="1"/>
</dbReference>
<dbReference type="CDD" id="cd17580">
    <property type="entry name" value="REC_2_DhkD-like"/>
    <property type="match status" value="1"/>
</dbReference>
<dbReference type="InterPro" id="IPR004358">
    <property type="entry name" value="Sig_transdc_His_kin-like_C"/>
</dbReference>
<dbReference type="SMART" id="SM00448">
    <property type="entry name" value="REC"/>
    <property type="match status" value="1"/>
</dbReference>
<dbReference type="PROSITE" id="PS50109">
    <property type="entry name" value="HIS_KIN"/>
    <property type="match status" value="1"/>
</dbReference>
<keyword evidence="5" id="KW-1133">Transmembrane helix</keyword>
<sequence length="734" mass="78289">MARNFSLPLRHFLVLLVCLGLLPVALIGGWVINASVNERRYELEQSMLALSRALASAIDSELETTVDNVRMLSTDPALSGGEMEKFYEVARSTVARQADWRSVIVSDPAGRVIFRTSAPFGTASRVIDPDSLAQVIRTQRPAIGKVSKGVMNQPAVPVRVPVSIDGQLRYVVTAALAPDRVLRVLNNQQLAAGWVVSVHDSFGLRVARSLDHERTVGTGMSASLAKLVKPDLREGAGVTTTLEGKEVLTSFTRLPRHGWTVAVGAPTAHFAEVLRRTLATYAMAIIVSLALYGALAVLVAQRIVMSFSHLKRQTARLGQRRTVRRAHSRIAEVNEMGEELVRASGALLQGELAREKLVGSLQDALLRAEQASATKDNFLAVLGHELRNPLSPILMALDLMDLRANPDSLRERQTMRRQVDHMKRLVDDLLDVSRIAEGKLVMNNEPVCLSAVVTQAAEAIRPAMAAQGRCFVESLGEVWVMGDETRLVQVASNLLANAVRYGGAGDVGISVARVDGVALLRVADNGIGMDSATAALVFEPFYQAPQPLARSAGGLGLGLTIIYNIVQLHGGTVHASSRGPGLGSVFEVALAAIESPLAGAVTEQRPARAQAPRKVVIVDDNHDAATTTAELLSLLGHEVEVAHDGKAGLRLIAAMQPDVAFLDIGLPDMDGFELAKAARAIGFAGQLVALTGYGEERDRMRATNAGFNAHLTKPASLEELDAAIAGGLAPASAG</sequence>
<organism evidence="8 9">
    <name type="scientific">Massilia eurypsychrophila</name>
    <dbReference type="NCBI Taxonomy" id="1485217"/>
    <lineage>
        <taxon>Bacteria</taxon>
        <taxon>Pseudomonadati</taxon>
        <taxon>Pseudomonadota</taxon>
        <taxon>Betaproteobacteria</taxon>
        <taxon>Burkholderiales</taxon>
        <taxon>Oxalobacteraceae</taxon>
        <taxon>Telluria group</taxon>
        <taxon>Massilia</taxon>
    </lineage>
</organism>
<dbReference type="InterPro" id="IPR036097">
    <property type="entry name" value="HisK_dim/P_sf"/>
</dbReference>
<dbReference type="CDD" id="cd00082">
    <property type="entry name" value="HisKA"/>
    <property type="match status" value="1"/>
</dbReference>
<evidence type="ECO:0000256" key="5">
    <source>
        <dbReference type="SAM" id="Phobius"/>
    </source>
</evidence>
<reference evidence="8 9" key="1">
    <citation type="submission" date="2017-10" db="EMBL/GenBank/DDBJ databases">
        <title>Massilia psychrophilum sp. nov., a novel purple-pigmented bacterium isolated from Tianshan glacier, Xinjiang Municipality, China.</title>
        <authorList>
            <person name="Wang H."/>
        </authorList>
    </citation>
    <scope>NUCLEOTIDE SEQUENCE [LARGE SCALE GENOMIC DNA]</scope>
    <source>
        <strain evidence="8 9">JCM 30074</strain>
    </source>
</reference>
<evidence type="ECO:0000313" key="8">
    <source>
        <dbReference type="EMBL" id="PIL43767.1"/>
    </source>
</evidence>
<dbReference type="EC" id="2.7.13.3" evidence="2"/>
<dbReference type="CDD" id="cd00075">
    <property type="entry name" value="HATPase"/>
    <property type="match status" value="1"/>
</dbReference>
<dbReference type="SUPFAM" id="SSF55874">
    <property type="entry name" value="ATPase domain of HSP90 chaperone/DNA topoisomerase II/histidine kinase"/>
    <property type="match status" value="1"/>
</dbReference>
<dbReference type="SUPFAM" id="SSF52172">
    <property type="entry name" value="CheY-like"/>
    <property type="match status" value="1"/>
</dbReference>
<dbReference type="PANTHER" id="PTHR43547:SF2">
    <property type="entry name" value="HYBRID SIGNAL TRANSDUCTION HISTIDINE KINASE C"/>
    <property type="match status" value="1"/>
</dbReference>
<feature type="transmembrane region" description="Helical" evidence="5">
    <location>
        <begin position="12"/>
        <end position="32"/>
    </location>
</feature>
<comment type="catalytic activity">
    <reaction evidence="1">
        <text>ATP + protein L-histidine = ADP + protein N-phospho-L-histidine.</text>
        <dbReference type="EC" id="2.7.13.3"/>
    </reaction>
</comment>
<feature type="modified residue" description="4-aspartylphosphate" evidence="4">
    <location>
        <position position="663"/>
    </location>
</feature>
<dbReference type="Pfam" id="PF00512">
    <property type="entry name" value="HisKA"/>
    <property type="match status" value="1"/>
</dbReference>
<dbReference type="GO" id="GO:0000155">
    <property type="term" value="F:phosphorelay sensor kinase activity"/>
    <property type="evidence" value="ECO:0007669"/>
    <property type="project" value="InterPro"/>
</dbReference>
<protein>
    <recommendedName>
        <fullName evidence="2">histidine kinase</fullName>
        <ecNumber evidence="2">2.7.13.3</ecNumber>
    </recommendedName>
</protein>